<dbReference type="Proteomes" id="UP001066276">
    <property type="component" value="Chromosome 1_1"/>
</dbReference>
<keyword evidence="2" id="KW-1185">Reference proteome</keyword>
<evidence type="ECO:0000313" key="2">
    <source>
        <dbReference type="Proteomes" id="UP001066276"/>
    </source>
</evidence>
<protein>
    <submittedName>
        <fullName evidence="1">Uncharacterized protein</fullName>
    </submittedName>
</protein>
<dbReference type="AlphaFoldDB" id="A0AAV7WNA9"/>
<evidence type="ECO:0000313" key="1">
    <source>
        <dbReference type="EMBL" id="KAJ1215554.1"/>
    </source>
</evidence>
<reference evidence="1" key="1">
    <citation type="journal article" date="2022" name="bioRxiv">
        <title>Sequencing and chromosome-scale assembly of the giantPleurodeles waltlgenome.</title>
        <authorList>
            <person name="Brown T."/>
            <person name="Elewa A."/>
            <person name="Iarovenko S."/>
            <person name="Subramanian E."/>
            <person name="Araus A.J."/>
            <person name="Petzold A."/>
            <person name="Susuki M."/>
            <person name="Suzuki K.-i.T."/>
            <person name="Hayashi T."/>
            <person name="Toyoda A."/>
            <person name="Oliveira C."/>
            <person name="Osipova E."/>
            <person name="Leigh N.D."/>
            <person name="Simon A."/>
            <person name="Yun M.H."/>
        </authorList>
    </citation>
    <scope>NUCLEOTIDE SEQUENCE</scope>
    <source>
        <strain evidence="1">20211129_DDA</strain>
        <tissue evidence="1">Liver</tissue>
    </source>
</reference>
<organism evidence="1 2">
    <name type="scientific">Pleurodeles waltl</name>
    <name type="common">Iberian ribbed newt</name>
    <dbReference type="NCBI Taxonomy" id="8319"/>
    <lineage>
        <taxon>Eukaryota</taxon>
        <taxon>Metazoa</taxon>
        <taxon>Chordata</taxon>
        <taxon>Craniata</taxon>
        <taxon>Vertebrata</taxon>
        <taxon>Euteleostomi</taxon>
        <taxon>Amphibia</taxon>
        <taxon>Batrachia</taxon>
        <taxon>Caudata</taxon>
        <taxon>Salamandroidea</taxon>
        <taxon>Salamandridae</taxon>
        <taxon>Pleurodelinae</taxon>
        <taxon>Pleurodeles</taxon>
    </lineage>
</organism>
<sequence>MASGERPNIADAVTSPILNECEVKLECAVPNCSIACVHMQDKGKGMPSLWTSRLDRDHVDWLAFLEEVPLEETVLTGAVQGAPILAAESRYQAAIGKQKESVSGTRLKRPCAAITTPDSLPGALDENYFVGKFTQMFDDLKASFSKTMDPIYARLGAIGLKLDHLLHQPSYDYIHRASHEE</sequence>
<proteinExistence type="predicted"/>
<gene>
    <name evidence="1" type="ORF">NDU88_003162</name>
</gene>
<accession>A0AAV7WNA9</accession>
<name>A0AAV7WNA9_PLEWA</name>
<dbReference type="EMBL" id="JANPWB010000001">
    <property type="protein sequence ID" value="KAJ1215554.1"/>
    <property type="molecule type" value="Genomic_DNA"/>
</dbReference>
<comment type="caution">
    <text evidence="1">The sequence shown here is derived from an EMBL/GenBank/DDBJ whole genome shotgun (WGS) entry which is preliminary data.</text>
</comment>